<dbReference type="GO" id="GO:0005634">
    <property type="term" value="C:nucleus"/>
    <property type="evidence" value="ECO:0007669"/>
    <property type="project" value="TreeGrafter"/>
</dbReference>
<accession>A0A383USW4</accession>
<evidence type="ECO:0000256" key="1">
    <source>
        <dbReference type="SAM" id="MobiDB-lite"/>
    </source>
</evidence>
<gene>
    <name evidence="3" type="ORF">BLGHR1_14246</name>
</gene>
<name>A0A383USW4_BLUHO</name>
<dbReference type="AlphaFoldDB" id="A0A383USW4"/>
<dbReference type="EMBL" id="UNSH01000051">
    <property type="protein sequence ID" value="SZF03454.1"/>
    <property type="molecule type" value="Genomic_DNA"/>
</dbReference>
<feature type="compositionally biased region" description="Polar residues" evidence="1">
    <location>
        <begin position="348"/>
        <end position="359"/>
    </location>
</feature>
<feature type="compositionally biased region" description="Low complexity" evidence="1">
    <location>
        <begin position="331"/>
        <end position="346"/>
    </location>
</feature>
<reference evidence="3 4" key="1">
    <citation type="submission" date="2017-11" db="EMBL/GenBank/DDBJ databases">
        <authorList>
            <person name="Kracher B."/>
        </authorList>
    </citation>
    <scope>NUCLEOTIDE SEQUENCE [LARGE SCALE GENOMIC DNA]</scope>
    <source>
        <strain evidence="3 4">RACE1</strain>
    </source>
</reference>
<feature type="compositionally biased region" description="Polar residues" evidence="1">
    <location>
        <begin position="269"/>
        <end position="300"/>
    </location>
</feature>
<feature type="domain" description="DUF7082" evidence="2">
    <location>
        <begin position="380"/>
        <end position="533"/>
    </location>
</feature>
<feature type="region of interest" description="Disordered" evidence="1">
    <location>
        <begin position="697"/>
        <end position="718"/>
    </location>
</feature>
<evidence type="ECO:0000259" key="2">
    <source>
        <dbReference type="Pfam" id="PF23305"/>
    </source>
</evidence>
<feature type="region of interest" description="Disordered" evidence="1">
    <location>
        <begin position="564"/>
        <end position="584"/>
    </location>
</feature>
<feature type="region of interest" description="Disordered" evidence="1">
    <location>
        <begin position="259"/>
        <end position="364"/>
    </location>
</feature>
<sequence>MSTYEKAGITHIHGYETSRTYAKSPFPYTLPTNPSQPQGQPPISTAEFSEPTHTTQMAYLSHQARSPYYQVTNSYLNVGSNNLQVTSYSPMRGPEGSKVYVQITTLTDFTTNELPSYSINFGARKCAANVHKLGQKGAMSSYSISSEVPIFSSTGWQVPKVSLSINVENGNGDAVAKVMVGDFEYVDCDFPNVSSNRMGQDLPKKRKISTNSPVMMNIPERRTSSQQLRSKEEFNYQYSQSEVPSYSYMQSSNFYGPLPPSYNRPAGSYQGQAQSRNMQYDCSGSTSTVTSPKSNAQSPHSENWISSPNMSSSISQSSGISPPNTANHHQSLSAASSPSVLANPPLFRTSTMQQSSNPAASARNGHCNQPFNAYAIYPHKAKLEIMGDLGTMAHNWSEVELEARRRLVLFKRSQSGSTITATFHPTSPEERPQDSICVSCIYWQEKKECFVTSVDTIYLLQKLVAAQFTVEEKNRIRRNLEGFRPLTVSKGKSDSEEFFKVIMAFPNPKPRNIEKDVKVFHWHDLCGALKKIIGKYSASPSSTVPPVPPLLTTANLNGYANNSSTSSLYSHEHNRATPPSLPNTITSTAYPIRVLSPNNHEKALSMPLSIMQSGSHSDLRMAHMPSVQETNNPNQWQNTHQHMPSGQIQVQRSQNLYPRSPWEMENYLDPNSYVLPHISGIANIGNPPMPAYTTSKNVVESNQPDPRPLSLTLKMPRS</sequence>
<dbReference type="PANTHER" id="PTHR39463:SF1">
    <property type="entry name" value="MEDUSA"/>
    <property type="match status" value="1"/>
</dbReference>
<dbReference type="InterPro" id="IPR055509">
    <property type="entry name" value="DUF7082"/>
</dbReference>
<dbReference type="VEuPathDB" id="FungiDB:BLGHR1_14246"/>
<feature type="compositionally biased region" description="Low complexity" evidence="1">
    <location>
        <begin position="301"/>
        <end position="324"/>
    </location>
</feature>
<dbReference type="Pfam" id="PF23305">
    <property type="entry name" value="DUF7082"/>
    <property type="match status" value="1"/>
</dbReference>
<organism evidence="3 4">
    <name type="scientific">Blumeria hordei</name>
    <name type="common">Barley powdery mildew</name>
    <name type="synonym">Blumeria graminis f. sp. hordei</name>
    <dbReference type="NCBI Taxonomy" id="2867405"/>
    <lineage>
        <taxon>Eukaryota</taxon>
        <taxon>Fungi</taxon>
        <taxon>Dikarya</taxon>
        <taxon>Ascomycota</taxon>
        <taxon>Pezizomycotina</taxon>
        <taxon>Leotiomycetes</taxon>
        <taxon>Erysiphales</taxon>
        <taxon>Erysiphaceae</taxon>
        <taxon>Blumeria</taxon>
    </lineage>
</organism>
<dbReference type="Proteomes" id="UP000275772">
    <property type="component" value="Unassembled WGS sequence"/>
</dbReference>
<protein>
    <recommendedName>
        <fullName evidence="2">DUF7082 domain-containing protein</fullName>
    </recommendedName>
</protein>
<evidence type="ECO:0000313" key="3">
    <source>
        <dbReference type="EMBL" id="SZF03454.1"/>
    </source>
</evidence>
<evidence type="ECO:0000313" key="4">
    <source>
        <dbReference type="Proteomes" id="UP000275772"/>
    </source>
</evidence>
<dbReference type="PANTHER" id="PTHR39463">
    <property type="entry name" value="MEDUSA"/>
    <property type="match status" value="1"/>
</dbReference>
<proteinExistence type="predicted"/>